<protein>
    <submittedName>
        <fullName evidence="3">Type II toxin-antitoxin system RelE/ParE family toxin</fullName>
    </submittedName>
</protein>
<evidence type="ECO:0000313" key="3">
    <source>
        <dbReference type="EMBL" id="USR92119.1"/>
    </source>
</evidence>
<name>A0ABY5ASC0_9CYAN</name>
<dbReference type="PANTHER" id="PTHR33755:SF6">
    <property type="entry name" value="PLASMID STABILIZATION SYSTEM PROTEIN"/>
    <property type="match status" value="1"/>
</dbReference>
<dbReference type="Gene3D" id="3.30.2310.20">
    <property type="entry name" value="RelE-like"/>
    <property type="match status" value="1"/>
</dbReference>
<proteinExistence type="inferred from homology"/>
<keyword evidence="4" id="KW-1185">Reference proteome</keyword>
<accession>A0ABY5ASC0</accession>
<organism evidence="3 4">
    <name type="scientific">Phormidium yuhuli AB48</name>
    <dbReference type="NCBI Taxonomy" id="2940671"/>
    <lineage>
        <taxon>Bacteria</taxon>
        <taxon>Bacillati</taxon>
        <taxon>Cyanobacteriota</taxon>
        <taxon>Cyanophyceae</taxon>
        <taxon>Oscillatoriophycideae</taxon>
        <taxon>Oscillatoriales</taxon>
        <taxon>Oscillatoriaceae</taxon>
        <taxon>Phormidium</taxon>
        <taxon>Phormidium yuhuli</taxon>
    </lineage>
</organism>
<dbReference type="InterPro" id="IPR035093">
    <property type="entry name" value="RelE/ParE_toxin_dom_sf"/>
</dbReference>
<dbReference type="PANTHER" id="PTHR33755">
    <property type="entry name" value="TOXIN PARE1-RELATED"/>
    <property type="match status" value="1"/>
</dbReference>
<evidence type="ECO:0000256" key="1">
    <source>
        <dbReference type="ARBA" id="ARBA00006226"/>
    </source>
</evidence>
<sequence>MGTYSFSEAARADLDAIYESKAAIDRDMAIRFFEQVREKCRQFAQFPNMGKNYNTIQRNLRGFIVDNYIIFYFPRPDGIDIARIINGYRDLESLKIGE</sequence>
<comment type="similarity">
    <text evidence="1">Belongs to the RelE toxin family.</text>
</comment>
<gene>
    <name evidence="3" type="ORF">NEA10_05185</name>
</gene>
<dbReference type="InterPro" id="IPR007712">
    <property type="entry name" value="RelE/ParE_toxin"/>
</dbReference>
<dbReference type="Proteomes" id="UP001056708">
    <property type="component" value="Chromosome"/>
</dbReference>
<dbReference type="RefSeq" id="WP_170191312.1">
    <property type="nucleotide sequence ID" value="NZ_CP098611.1"/>
</dbReference>
<dbReference type="InterPro" id="IPR051803">
    <property type="entry name" value="TA_system_RelE-like_toxin"/>
</dbReference>
<evidence type="ECO:0000256" key="2">
    <source>
        <dbReference type="ARBA" id="ARBA00022649"/>
    </source>
</evidence>
<keyword evidence="2" id="KW-1277">Toxin-antitoxin system</keyword>
<reference evidence="3" key="1">
    <citation type="submission" date="2022-06" db="EMBL/GenBank/DDBJ databases">
        <title>Genome sequence of Phormidium yuhuli AB48 isolated from an industrial photobioreactor environment.</title>
        <authorList>
            <person name="Qiu Y."/>
            <person name="Noonan A.J.C."/>
            <person name="Dofher K."/>
            <person name="Koch M."/>
            <person name="Kieft B."/>
            <person name="Lin X."/>
            <person name="Ziels R.M."/>
            <person name="Hallam S.J."/>
        </authorList>
    </citation>
    <scope>NUCLEOTIDE SEQUENCE</scope>
    <source>
        <strain evidence="3">AB48</strain>
    </source>
</reference>
<evidence type="ECO:0000313" key="4">
    <source>
        <dbReference type="Proteomes" id="UP001056708"/>
    </source>
</evidence>
<dbReference type="EMBL" id="CP098611">
    <property type="protein sequence ID" value="USR92119.1"/>
    <property type="molecule type" value="Genomic_DNA"/>
</dbReference>
<dbReference type="Pfam" id="PF05016">
    <property type="entry name" value="ParE_toxin"/>
    <property type="match status" value="1"/>
</dbReference>